<dbReference type="InterPro" id="IPR002508">
    <property type="entry name" value="MurNAc-LAA_cat"/>
</dbReference>
<keyword evidence="4" id="KW-1185">Reference proteome</keyword>
<evidence type="ECO:0000313" key="3">
    <source>
        <dbReference type="EMBL" id="ROR29214.1"/>
    </source>
</evidence>
<dbReference type="InterPro" id="IPR012854">
    <property type="entry name" value="Cu_amine_oxidase-like_N"/>
</dbReference>
<dbReference type="Proteomes" id="UP000273083">
    <property type="component" value="Unassembled WGS sequence"/>
</dbReference>
<dbReference type="GO" id="GO:0008745">
    <property type="term" value="F:N-acetylmuramoyl-L-alanine amidase activity"/>
    <property type="evidence" value="ECO:0007669"/>
    <property type="project" value="InterPro"/>
</dbReference>
<dbReference type="Pfam" id="PF07833">
    <property type="entry name" value="Cu_amine_oxidN1"/>
    <property type="match status" value="2"/>
</dbReference>
<protein>
    <submittedName>
        <fullName evidence="3">N-acetylmuramoyl-L-alanine amidase</fullName>
    </submittedName>
</protein>
<dbReference type="PANTHER" id="PTHR30404">
    <property type="entry name" value="N-ACETYLMURAMOYL-L-ALANINE AMIDASE"/>
    <property type="match status" value="1"/>
</dbReference>
<dbReference type="GO" id="GO:0009253">
    <property type="term" value="P:peptidoglycan catabolic process"/>
    <property type="evidence" value="ECO:0007669"/>
    <property type="project" value="InterPro"/>
</dbReference>
<dbReference type="SUPFAM" id="SSF53187">
    <property type="entry name" value="Zn-dependent exopeptidases"/>
    <property type="match status" value="1"/>
</dbReference>
<dbReference type="SMART" id="SM00646">
    <property type="entry name" value="Ami_3"/>
    <property type="match status" value="1"/>
</dbReference>
<evidence type="ECO:0000259" key="2">
    <source>
        <dbReference type="SMART" id="SM00646"/>
    </source>
</evidence>
<comment type="caution">
    <text evidence="3">The sequence shown here is derived from an EMBL/GenBank/DDBJ whole genome shotgun (WGS) entry which is preliminary data.</text>
</comment>
<evidence type="ECO:0000256" key="1">
    <source>
        <dbReference type="ARBA" id="ARBA00022801"/>
    </source>
</evidence>
<dbReference type="AlphaFoldDB" id="A0A3N1XRB9"/>
<dbReference type="Pfam" id="PF01520">
    <property type="entry name" value="Amidase_3"/>
    <property type="match status" value="1"/>
</dbReference>
<dbReference type="GO" id="GO:0030288">
    <property type="term" value="C:outer membrane-bounded periplasmic space"/>
    <property type="evidence" value="ECO:0007669"/>
    <property type="project" value="TreeGrafter"/>
</dbReference>
<feature type="domain" description="MurNAc-LAA" evidence="2">
    <location>
        <begin position="753"/>
        <end position="870"/>
    </location>
</feature>
<keyword evidence="1" id="KW-0378">Hydrolase</keyword>
<dbReference type="CDD" id="cd02696">
    <property type="entry name" value="MurNAc-LAA"/>
    <property type="match status" value="1"/>
</dbReference>
<dbReference type="Gene3D" id="3.30.457.10">
    <property type="entry name" value="Copper amine oxidase-like, N-terminal domain"/>
    <property type="match status" value="3"/>
</dbReference>
<accession>A0A3N1XRB9</accession>
<dbReference type="Gene3D" id="3.40.630.40">
    <property type="entry name" value="Zn-dependent exopeptidases"/>
    <property type="match status" value="1"/>
</dbReference>
<dbReference type="EMBL" id="RJVG01000003">
    <property type="protein sequence ID" value="ROR29214.1"/>
    <property type="molecule type" value="Genomic_DNA"/>
</dbReference>
<evidence type="ECO:0000313" key="4">
    <source>
        <dbReference type="Proteomes" id="UP000273083"/>
    </source>
</evidence>
<name>A0A3N1XRB9_9FIRM</name>
<dbReference type="RefSeq" id="WP_123608666.1">
    <property type="nucleotide sequence ID" value="NZ_RJVG01000003.1"/>
</dbReference>
<organism evidence="3 4">
    <name type="scientific">Mobilisporobacter senegalensis</name>
    <dbReference type="NCBI Taxonomy" id="1329262"/>
    <lineage>
        <taxon>Bacteria</taxon>
        <taxon>Bacillati</taxon>
        <taxon>Bacillota</taxon>
        <taxon>Clostridia</taxon>
        <taxon>Lachnospirales</taxon>
        <taxon>Lachnospiraceae</taxon>
        <taxon>Mobilisporobacter</taxon>
    </lineage>
</organism>
<dbReference type="PANTHER" id="PTHR30404:SF0">
    <property type="entry name" value="N-ACETYLMURAMOYL-L-ALANINE AMIDASE AMIC"/>
    <property type="match status" value="1"/>
</dbReference>
<dbReference type="InterPro" id="IPR036582">
    <property type="entry name" value="Mao_N_sf"/>
</dbReference>
<dbReference type="OrthoDB" id="9806267at2"/>
<sequence>MNERKLLTVAQKLNHTKSVKKYFIKVVLTLMIILMSGATVEAASSLKLYYNKKTVNYTGQKVTYKYNSKAINNSARPGIIMNGTSLVSAYDVFTNKAIGAKYSYSSKSGVVTIKKDTKEVKMTVGSKTAYVNGVKKTTSLAPLLVKYPAGSSKVLVPARFVFESLGYTYNWQSNISTVTITSPVKSSATKGLNLYYDNKWVNYTSTQGIVMINGKKLPLTMPSIIINNTAMVHAWRVFSYSSIKATYNYNSSTGTVTLKKGDKEIVMTLGSKKALVNGVEKTMSEAPRLVKSKERNASYVMVPGQSVTNFLGYGYKWNGTSKASEINTKVTNTDPELDGDDTSPLNPEKTYVKHSISPSMEVEFNSVKGINKTNIPGTNYNTSSILSVWQDGSSYTNKDVYVITSSSPLGEITSSFKNDSTISVTLANTAASNNTYIMNDGLASQILTNYDPANNNTTLDISLNAPKAKYELNLSNDLCTLYVNVYNNYISELEAGYKSGNDTIAISSLSKLAPIITEDSTHVYLDFKNTINGIGTKSDQISDGIFMKEITVTNPTYDTTRISIVKTSGSNYVTSSTDNKYTISFYDETVSNYSLMIKKPSGIDASQITNEDLYYNNQFKITLPGDQTQFLAENPIINTNSVITSVTYSLNQNGNTDILVKTKKLQGYKVSVQNDSIKVAVGNPKDIYKNIVILDAGHGGHDPGAQYGGYSEKNINYKILYTCAKKYFNSSDSNIKAYWTRRDDTFITLDDRAAYAKKMGADLFISLHMNAAGSKTPEGLEVYYSSSNSSVSDSGLTSSKFATIFASQLSTKLDLINRGAKNSAFVVVKKNTVPAILIELGFMTNSNDLNKMKSATFQDKTAKAIYESAAYVFDNYPTGR</sequence>
<reference evidence="3 4" key="1">
    <citation type="submission" date="2018-11" db="EMBL/GenBank/DDBJ databases">
        <title>Genomic Encyclopedia of Type Strains, Phase IV (KMG-IV): sequencing the most valuable type-strain genomes for metagenomic binning, comparative biology and taxonomic classification.</title>
        <authorList>
            <person name="Goeker M."/>
        </authorList>
    </citation>
    <scope>NUCLEOTIDE SEQUENCE [LARGE SCALE GENOMIC DNA]</scope>
    <source>
        <strain evidence="3 4">DSM 26537</strain>
    </source>
</reference>
<proteinExistence type="predicted"/>
<dbReference type="InterPro" id="IPR050695">
    <property type="entry name" value="N-acetylmuramoyl_amidase_3"/>
</dbReference>
<gene>
    <name evidence="3" type="ORF">EDD66_103150</name>
</gene>
<dbReference type="SUPFAM" id="SSF55383">
    <property type="entry name" value="Copper amine oxidase, domain N"/>
    <property type="match status" value="3"/>
</dbReference>